<dbReference type="PANTHER" id="PTHR37077">
    <property type="match status" value="1"/>
</dbReference>
<feature type="compositionally biased region" description="Acidic residues" evidence="1">
    <location>
        <begin position="72"/>
        <end position="93"/>
    </location>
</feature>
<dbReference type="Gramene" id="KVI11622">
    <property type="protein sequence ID" value="KVI11622"/>
    <property type="gene ID" value="Ccrd_009960"/>
</dbReference>
<sequence length="99" mass="10919">MGKVVLQDELRRIVVMVLSMKWTNCEAIFMGVEKKMELVTMKFGGGWCKKHGDGDDDGYNYAPSACFKGDGADNDGDYEYAPEVDGDDDDGDYDYAPAA</sequence>
<evidence type="ECO:0000256" key="1">
    <source>
        <dbReference type="SAM" id="MobiDB-lite"/>
    </source>
</evidence>
<protein>
    <submittedName>
        <fullName evidence="2">Uncharacterized protein</fullName>
    </submittedName>
</protein>
<evidence type="ECO:0000313" key="3">
    <source>
        <dbReference type="Proteomes" id="UP000243975"/>
    </source>
</evidence>
<name>A0A103YM47_CYNCS</name>
<dbReference type="EMBL" id="LEKV01000067">
    <property type="protein sequence ID" value="KVI11622.1"/>
    <property type="molecule type" value="Genomic_DNA"/>
</dbReference>
<reference evidence="2 3" key="1">
    <citation type="journal article" date="2016" name="Sci. Rep.">
        <title>The genome sequence of the outbreeding globe artichoke constructed de novo incorporating a phase-aware low-pass sequencing strategy of F1 progeny.</title>
        <authorList>
            <person name="Scaglione D."/>
            <person name="Reyes-Chin-Wo S."/>
            <person name="Acquadro A."/>
            <person name="Froenicke L."/>
            <person name="Portis E."/>
            <person name="Beitel C."/>
            <person name="Tirone M."/>
            <person name="Mauro R."/>
            <person name="Lo Monaco A."/>
            <person name="Mauromicale G."/>
            <person name="Faccioli P."/>
            <person name="Cattivelli L."/>
            <person name="Rieseberg L."/>
            <person name="Michelmore R."/>
            <person name="Lanteri S."/>
        </authorList>
    </citation>
    <scope>NUCLEOTIDE SEQUENCE [LARGE SCALE GENOMIC DNA]</scope>
    <source>
        <strain evidence="2">2C</strain>
    </source>
</reference>
<accession>A0A103YM47</accession>
<comment type="caution">
    <text evidence="2">The sequence shown here is derived from an EMBL/GenBank/DDBJ whole genome shotgun (WGS) entry which is preliminary data.</text>
</comment>
<dbReference type="AlphaFoldDB" id="A0A103YM47"/>
<dbReference type="Proteomes" id="UP000243975">
    <property type="component" value="Unassembled WGS sequence"/>
</dbReference>
<proteinExistence type="predicted"/>
<organism evidence="2 3">
    <name type="scientific">Cynara cardunculus var. scolymus</name>
    <name type="common">Globe artichoke</name>
    <name type="synonym">Cynara scolymus</name>
    <dbReference type="NCBI Taxonomy" id="59895"/>
    <lineage>
        <taxon>Eukaryota</taxon>
        <taxon>Viridiplantae</taxon>
        <taxon>Streptophyta</taxon>
        <taxon>Embryophyta</taxon>
        <taxon>Tracheophyta</taxon>
        <taxon>Spermatophyta</taxon>
        <taxon>Magnoliopsida</taxon>
        <taxon>eudicotyledons</taxon>
        <taxon>Gunneridae</taxon>
        <taxon>Pentapetalae</taxon>
        <taxon>asterids</taxon>
        <taxon>campanulids</taxon>
        <taxon>Asterales</taxon>
        <taxon>Asteraceae</taxon>
        <taxon>Carduoideae</taxon>
        <taxon>Cardueae</taxon>
        <taxon>Carduinae</taxon>
        <taxon>Cynara</taxon>
    </lineage>
</organism>
<keyword evidence="3" id="KW-1185">Reference proteome</keyword>
<evidence type="ECO:0000313" key="2">
    <source>
        <dbReference type="EMBL" id="KVI11622.1"/>
    </source>
</evidence>
<gene>
    <name evidence="2" type="ORF">Ccrd_009960</name>
</gene>
<feature type="region of interest" description="Disordered" evidence="1">
    <location>
        <begin position="69"/>
        <end position="99"/>
    </location>
</feature>
<dbReference type="PANTHER" id="PTHR37077:SF1">
    <property type="match status" value="1"/>
</dbReference>